<dbReference type="Pfam" id="PF12932">
    <property type="entry name" value="Sec16"/>
    <property type="match status" value="1"/>
</dbReference>
<dbReference type="GO" id="GO:0016192">
    <property type="term" value="P:vesicle-mediated transport"/>
    <property type="evidence" value="ECO:0007669"/>
    <property type="project" value="UniProtKB-KW"/>
</dbReference>
<evidence type="ECO:0000256" key="2">
    <source>
        <dbReference type="ARBA" id="ARBA00004406"/>
    </source>
</evidence>
<feature type="domain" description="Sec16 central conserved" evidence="19">
    <location>
        <begin position="1165"/>
        <end position="1263"/>
    </location>
</feature>
<evidence type="ECO:0000256" key="1">
    <source>
        <dbReference type="ARBA" id="ARBA00004395"/>
    </source>
</evidence>
<feature type="compositionally biased region" description="Polar residues" evidence="17">
    <location>
        <begin position="2070"/>
        <end position="2079"/>
    </location>
</feature>
<evidence type="ECO:0000313" key="21">
    <source>
        <dbReference type="Proteomes" id="UP000264800"/>
    </source>
</evidence>
<feature type="compositionally biased region" description="Polar residues" evidence="17">
    <location>
        <begin position="212"/>
        <end position="221"/>
    </location>
</feature>
<feature type="region of interest" description="Disordered" evidence="17">
    <location>
        <begin position="1611"/>
        <end position="1660"/>
    </location>
</feature>
<reference evidence="20" key="1">
    <citation type="submission" date="2025-08" db="UniProtKB">
        <authorList>
            <consortium name="Ensembl"/>
        </authorList>
    </citation>
    <scope>IDENTIFICATION</scope>
</reference>
<keyword evidence="8" id="KW-0963">Cytoplasm</keyword>
<dbReference type="GO" id="GO:0007030">
    <property type="term" value="P:Golgi organization"/>
    <property type="evidence" value="ECO:0007669"/>
    <property type="project" value="TreeGrafter"/>
</dbReference>
<feature type="compositionally biased region" description="Polar residues" evidence="17">
    <location>
        <begin position="284"/>
        <end position="301"/>
    </location>
</feature>
<evidence type="ECO:0000256" key="6">
    <source>
        <dbReference type="ARBA" id="ARBA00005927"/>
    </source>
</evidence>
<feature type="compositionally biased region" description="Pro residues" evidence="17">
    <location>
        <begin position="1"/>
        <end position="19"/>
    </location>
</feature>
<feature type="compositionally biased region" description="Polar residues" evidence="17">
    <location>
        <begin position="797"/>
        <end position="812"/>
    </location>
</feature>
<evidence type="ECO:0000256" key="17">
    <source>
        <dbReference type="SAM" id="MobiDB-lite"/>
    </source>
</evidence>
<evidence type="ECO:0000256" key="16">
    <source>
        <dbReference type="RuleBase" id="RU364101"/>
    </source>
</evidence>
<feature type="compositionally biased region" description="Basic and acidic residues" evidence="17">
    <location>
        <begin position="1042"/>
        <end position="1065"/>
    </location>
</feature>
<dbReference type="GO" id="GO:0005829">
    <property type="term" value="C:cytosol"/>
    <property type="evidence" value="ECO:0007669"/>
    <property type="project" value="UniProtKB-SubCell"/>
</dbReference>
<comment type="function">
    <text evidence="16">Plays a role in the organization of the endoplasmic reticulum exit sites (ERES), also known as transitional endoplasmic reticulum (tER). Required for secretory cargo traffic from the endoplasmic reticulum to the Golgi apparatus.</text>
</comment>
<evidence type="ECO:0000256" key="15">
    <source>
        <dbReference type="ARBA" id="ARBA00023136"/>
    </source>
</evidence>
<dbReference type="Proteomes" id="UP000264800">
    <property type="component" value="Unplaced"/>
</dbReference>
<reference evidence="20" key="2">
    <citation type="submission" date="2025-09" db="UniProtKB">
        <authorList>
            <consortium name="Ensembl"/>
        </authorList>
    </citation>
    <scope>IDENTIFICATION</scope>
</reference>
<comment type="subunit">
    <text evidence="16">SEC16A and SEC16B are each present in multiple copies in a heteromeric complex.</text>
</comment>
<evidence type="ECO:0000259" key="18">
    <source>
        <dbReference type="Pfam" id="PF12931"/>
    </source>
</evidence>
<dbReference type="GO" id="GO:0070971">
    <property type="term" value="C:endoplasmic reticulum exit site"/>
    <property type="evidence" value="ECO:0007669"/>
    <property type="project" value="UniProtKB-ARBA"/>
</dbReference>
<dbReference type="CDD" id="cd09233">
    <property type="entry name" value="ACE1-Sec16-like"/>
    <property type="match status" value="1"/>
</dbReference>
<feature type="compositionally biased region" description="Low complexity" evidence="17">
    <location>
        <begin position="767"/>
        <end position="778"/>
    </location>
</feature>
<keyword evidence="13 16" id="KW-0653">Protein transport</keyword>
<feature type="compositionally biased region" description="Low complexity" evidence="17">
    <location>
        <begin position="340"/>
        <end position="351"/>
    </location>
</feature>
<accession>A0A3Q3AG67</accession>
<evidence type="ECO:0000256" key="4">
    <source>
        <dbReference type="ARBA" id="ARBA00004524"/>
    </source>
</evidence>
<feature type="region of interest" description="Disordered" evidence="17">
    <location>
        <begin position="537"/>
        <end position="959"/>
    </location>
</feature>
<dbReference type="GO" id="GO:0048471">
    <property type="term" value="C:perinuclear region of cytoplasm"/>
    <property type="evidence" value="ECO:0007669"/>
    <property type="project" value="UniProtKB-SubCell"/>
</dbReference>
<evidence type="ECO:0000256" key="3">
    <source>
        <dbReference type="ARBA" id="ARBA00004514"/>
    </source>
</evidence>
<keyword evidence="9" id="KW-0597">Phosphoprotein</keyword>
<evidence type="ECO:0000256" key="9">
    <source>
        <dbReference type="ARBA" id="ARBA00022553"/>
    </source>
</evidence>
<dbReference type="GO" id="GO:0070973">
    <property type="term" value="P:protein localization to endoplasmic reticulum exit site"/>
    <property type="evidence" value="ECO:0007669"/>
    <property type="project" value="TreeGrafter"/>
</dbReference>
<organism evidence="20 21">
    <name type="scientific">Kryptolebias marmoratus</name>
    <name type="common">Mangrove killifish</name>
    <name type="synonym">Rivulus marmoratus</name>
    <dbReference type="NCBI Taxonomy" id="37003"/>
    <lineage>
        <taxon>Eukaryota</taxon>
        <taxon>Metazoa</taxon>
        <taxon>Chordata</taxon>
        <taxon>Craniata</taxon>
        <taxon>Vertebrata</taxon>
        <taxon>Euteleostomi</taxon>
        <taxon>Actinopterygii</taxon>
        <taxon>Neopterygii</taxon>
        <taxon>Teleostei</taxon>
        <taxon>Neoteleostei</taxon>
        <taxon>Acanthomorphata</taxon>
        <taxon>Ovalentaria</taxon>
        <taxon>Atherinomorphae</taxon>
        <taxon>Cyprinodontiformes</taxon>
        <taxon>Rivulidae</taxon>
        <taxon>Kryptolebias</taxon>
    </lineage>
</organism>
<keyword evidence="11" id="KW-0492">Microsome</keyword>
<evidence type="ECO:0000256" key="12">
    <source>
        <dbReference type="ARBA" id="ARBA00022892"/>
    </source>
</evidence>
<dbReference type="Ensembl" id="ENSKMAT00000015363.1">
    <property type="protein sequence ID" value="ENSKMAP00000015145.1"/>
    <property type="gene ID" value="ENSKMAG00000011196.1"/>
</dbReference>
<dbReference type="Gene3D" id="1.25.40.1030">
    <property type="match status" value="1"/>
</dbReference>
<comment type="subcellular location">
    <subcellularLocation>
        <location evidence="3">Cytoplasm</location>
        <location evidence="3">Cytosol</location>
    </subcellularLocation>
    <subcellularLocation>
        <location evidence="5">Cytoplasm</location>
        <location evidence="5">Perinuclear region</location>
    </subcellularLocation>
    <subcellularLocation>
        <location evidence="2">Endoplasmic reticulum membrane</location>
        <topology evidence="2">Peripheral membrane protein</topology>
    </subcellularLocation>
    <subcellularLocation>
        <location evidence="1">Golgi apparatus membrane</location>
        <topology evidence="1">Peripheral membrane protein</topology>
    </subcellularLocation>
    <subcellularLocation>
        <location evidence="4">Microsome membrane</location>
    </subcellularLocation>
</comment>
<name>A0A3Q3AG67_KRYMA</name>
<feature type="compositionally biased region" description="Polar residues" evidence="17">
    <location>
        <begin position="1735"/>
        <end position="1758"/>
    </location>
</feature>
<evidence type="ECO:0000256" key="11">
    <source>
        <dbReference type="ARBA" id="ARBA00022848"/>
    </source>
</evidence>
<feature type="compositionally biased region" description="Polar residues" evidence="17">
    <location>
        <begin position="1613"/>
        <end position="1633"/>
    </location>
</feature>
<evidence type="ECO:0000256" key="10">
    <source>
        <dbReference type="ARBA" id="ARBA00022824"/>
    </source>
</evidence>
<feature type="compositionally biased region" description="Polar residues" evidence="17">
    <location>
        <begin position="120"/>
        <end position="160"/>
    </location>
</feature>
<feature type="compositionally biased region" description="Polar residues" evidence="17">
    <location>
        <begin position="940"/>
        <end position="954"/>
    </location>
</feature>
<feature type="compositionally biased region" description="Polar residues" evidence="17">
    <location>
        <begin position="2037"/>
        <end position="2049"/>
    </location>
</feature>
<feature type="compositionally biased region" description="Polar residues" evidence="17">
    <location>
        <begin position="736"/>
        <end position="746"/>
    </location>
</feature>
<feature type="compositionally biased region" description="Polar residues" evidence="17">
    <location>
        <begin position="229"/>
        <end position="246"/>
    </location>
</feature>
<evidence type="ECO:0000256" key="14">
    <source>
        <dbReference type="ARBA" id="ARBA00023034"/>
    </source>
</evidence>
<dbReference type="GO" id="GO:0012507">
    <property type="term" value="C:ER to Golgi transport vesicle membrane"/>
    <property type="evidence" value="ECO:0007669"/>
    <property type="project" value="TreeGrafter"/>
</dbReference>
<feature type="compositionally biased region" description="Pro residues" evidence="17">
    <location>
        <begin position="1940"/>
        <end position="1963"/>
    </location>
</feature>
<keyword evidence="12 16" id="KW-0931">ER-Golgi transport</keyword>
<feature type="compositionally biased region" description="Polar residues" evidence="17">
    <location>
        <begin position="700"/>
        <end position="713"/>
    </location>
</feature>
<sequence>MQPPPRAGPPGASGPPPSGPNMFRRTRPPKHATAATATMPPPTQPMTDPFAFGRAQPPMAAGGLPTIPNSNPPQMQTPPGTIYSQLGPGQPAQLPTLDDVPAAPTGPPLPSMPGVALFNPHSSASSGIFPAPSSTGYASSNSEQDYFNSRHQTPTTSTESPHMAPHIAPTPSEAHFNQEFQGQPAFHPAPFQPLAPTSSSAQWVPDHGSRPPSVQNYFQPTSDPPVQPLNMTPQTQKYPSHSQSPHLNAPTPPIQPGHPHNQACLPPQNPVTPNNSAWPDPNGPHQQNSHFQSYFNQSSEPQDLWFNQPPQDSGYHQMGIGPSHPQPIADSAGYQHVSNTGHGPTTRPGPTSDSASDPYSQESGSLSMFFKDSDVENEETLSSERNKALNGGAGFFQPHSNPQAHSGHADTSLNYQGVSVQDNSHLPYMNESSPLSQGNTQKPPDTQFDHVENLECVPNQEVLPSEIHSSTAVTAPHGVDQFETGPNLETPDSVPRPMRSASVSSNYSNLSHGSGTGPRRHKGVEGTFIQQESPRLADNANPSAATGGYFEQIDSSPAGDAGMQQSSLEQMWPPTPSPPKPTGIFQASANSSFEPVRSHGVGVRPPEVDRAKMVAEGGTDTSGNLEQPPDNMENIYSPGQPQPAAAAAAAGSGMPHVTHPVVHSRPSSRAFGANRPFLAPLREPSADVIQPPEDGPLDLQLSQKIQPTSQQHSENLENPPKVTKDAQQGAREGGNASVQTSASLPTPQVPLVLSQAGAVMQQTQNESSQTSDSQAAQQGRKDVPSAPVSGAQPPPGQSSMSAQGPTAGSAPTTAYPPGPQGPVPPGSSHPASAEPPRPPSSAGSHQGGYGPPPPPPPPPGPGQTYSGYYGNYGEYPDSRGPYPQGQYPPPHGDPRAQQYYQDSAYRGRADPWYGRYDGQNPGYRDPNYQYREPQSDRPSSRASQYSDRPSSRQGYTDDYQRANQSAYSDYYADYPKHYDYGGYNYGQYDPRYRGYYDHSYWSYYNEAYRNSYYNQQAYPTRKEGYDDQWRYYPGYDASFDDDNQRGRDPYGDDFDRRSVHSERSAHSVHSSHSHHSRRSSFSSRSQQSQVYRSQPDLVSAGYDTTSSTLAVDYSYGQYPNQADASQNYSQYPYASEYTSDSTWVAPEQPPPRPATPEKFTIPHRCARFGPGGHLIQVLPNLPSAGQPALVDIHNMETMLQDTSDQAELRVFPGPLLKEETHKVDVIKFSQNKALECARDNNLLDRESARLLWDFIMLLCRQNGTVVGTDIADLLLKEHRSVWLPGKSPNEANLIDFNNEPLARAEEEPGAGPLSLLSDTFMTVPENVGKETERFRELLLFGRKKDALEAAMKGGLWGHALLLASKMDNRTHARVMTRFANSLPMNDPLQTMYQLMSGRMPASATCCGEEKWGDWRPHLAMVLSNLTHNLDLDTRTITTMGDTLASKGLTDAAHFCYLMAQIGLGVFTKKSTKMVLIGSNHSLPFNQFATNEAIQRTEAYEYAQSLGSQPCSLPNFQVFKLIYACRLAEAGLCAQAFHYCEVISKSALMHPSYYSPVFISQIIQMSERLRFFDPQLKEKPEQELFVEPEWLIRLRQLDGQIRTGVISYNEHRSTPAQFDGSSECSDSDQQTPSEPYSIPLEVDGHAPDNPLMSSLLPGPPPQGVQLMPPAPTSILQDKMAPSQFLPPNDAPQFYPVPPSGPPGHVPMPGYHPQEPGMAPPPFLPQTEQFDMYPGAHQQQHFPSPQEGQMSPRTLPSQVPHSPIQMIPPPLQIQQHMPPSPGHLSPMEQPSLVPPEMHGVQQISSSPPRSSYTPQMDLYDHMAKMGPGRTRTISQSSMHMASGRSSRRASESSTHSGGRERSNSAVKQVSPPPPSIPEQPRKEEAKKAKKASPEKSKSWLFWPFGKRKNEAHLPDDKNPSIVWDEQKNRWVDLNEPEEESKPPPPPPTGFPKMPQMPGPGGPAAPPSSGVPVNIFSRKAGTKSRYVDVLNPSRTVKPSGGAPAPVDIFAPLAPMPMPANLFVPSSAPDDHQPLEGSEGGSQEQNSPNSTAAPQMFNPTLLPPASEGPPCPDGSQSGETSAPSGGGLRSGRLGGQRQYPALK</sequence>
<evidence type="ECO:0000256" key="5">
    <source>
        <dbReference type="ARBA" id="ARBA00004556"/>
    </source>
</evidence>
<evidence type="ECO:0000313" key="20">
    <source>
        <dbReference type="Ensembl" id="ENSKMAP00000015145.1"/>
    </source>
</evidence>
<feature type="compositionally biased region" description="Polar residues" evidence="17">
    <location>
        <begin position="67"/>
        <end position="84"/>
    </location>
</feature>
<feature type="region of interest" description="Disordered" evidence="17">
    <location>
        <begin position="1036"/>
        <end position="1101"/>
    </location>
</feature>
<feature type="domain" description="Sec16 Sec23-binding" evidence="18">
    <location>
        <begin position="1335"/>
        <end position="1569"/>
    </location>
</feature>
<dbReference type="FunFam" id="1.25.40.1030:FF:000002">
    <property type="entry name" value="Protein transport protein sec16"/>
    <property type="match status" value="1"/>
</dbReference>
<feature type="region of interest" description="Disordered" evidence="17">
    <location>
        <begin position="1734"/>
        <end position="2099"/>
    </location>
</feature>
<feature type="compositionally biased region" description="Polar residues" evidence="17">
    <location>
        <begin position="352"/>
        <end position="366"/>
    </location>
</feature>
<feature type="compositionally biased region" description="Low complexity" evidence="17">
    <location>
        <begin position="500"/>
        <end position="513"/>
    </location>
</feature>
<evidence type="ECO:0000259" key="19">
    <source>
        <dbReference type="Pfam" id="PF12932"/>
    </source>
</evidence>
<dbReference type="GO" id="GO:0005789">
    <property type="term" value="C:endoplasmic reticulum membrane"/>
    <property type="evidence" value="ECO:0007669"/>
    <property type="project" value="UniProtKB-SubCell"/>
</dbReference>
<feature type="compositionally biased region" description="Polar residues" evidence="17">
    <location>
        <begin position="1799"/>
        <end position="1812"/>
    </location>
</feature>
<dbReference type="GO" id="GO:0007029">
    <property type="term" value="P:endoplasmic reticulum organization"/>
    <property type="evidence" value="ECO:0007669"/>
    <property type="project" value="UniProtKB-ARBA"/>
</dbReference>
<proteinExistence type="inferred from homology"/>
<dbReference type="InterPro" id="IPR024340">
    <property type="entry name" value="Sec16_CCD"/>
</dbReference>
<dbReference type="GeneTree" id="ENSGT00940000159324"/>
<feature type="compositionally biased region" description="Basic residues" evidence="17">
    <location>
        <begin position="1069"/>
        <end position="1078"/>
    </location>
</feature>
<dbReference type="GO" id="GO:0051668">
    <property type="term" value="P:localization within membrane"/>
    <property type="evidence" value="ECO:0007669"/>
    <property type="project" value="UniProtKB-ARBA"/>
</dbReference>
<feature type="compositionally biased region" description="Basic and acidic residues" evidence="17">
    <location>
        <begin position="1877"/>
        <end position="1895"/>
    </location>
</feature>
<keyword evidence="21" id="KW-1185">Reference proteome</keyword>
<feature type="compositionally biased region" description="Polar residues" evidence="17">
    <location>
        <begin position="398"/>
        <end position="444"/>
    </location>
</feature>
<keyword evidence="7 16" id="KW-0813">Transport</keyword>
<keyword evidence="14 16" id="KW-0333">Golgi apparatus</keyword>
<feature type="compositionally biased region" description="Low complexity" evidence="17">
    <location>
        <begin position="1079"/>
        <end position="1094"/>
    </location>
</feature>
<keyword evidence="15 16" id="KW-0472">Membrane</keyword>
<dbReference type="GO" id="GO:0015031">
    <property type="term" value="P:protein transport"/>
    <property type="evidence" value="ECO:0007669"/>
    <property type="project" value="UniProtKB-KW"/>
</dbReference>
<dbReference type="GO" id="GO:0000139">
    <property type="term" value="C:Golgi membrane"/>
    <property type="evidence" value="ECO:0007669"/>
    <property type="project" value="UniProtKB-SubCell"/>
</dbReference>
<evidence type="ECO:0000256" key="13">
    <source>
        <dbReference type="ARBA" id="ARBA00022927"/>
    </source>
</evidence>
<feature type="compositionally biased region" description="Gly residues" evidence="17">
    <location>
        <begin position="2080"/>
        <end position="2090"/>
    </location>
</feature>
<comment type="similarity">
    <text evidence="6 16">Belongs to the SEC16 family.</text>
</comment>
<protein>
    <recommendedName>
        <fullName evidence="16">Protein transport protein sec16</fullName>
    </recommendedName>
</protein>
<evidence type="ECO:0000256" key="8">
    <source>
        <dbReference type="ARBA" id="ARBA00022490"/>
    </source>
</evidence>
<feature type="compositionally biased region" description="Pro residues" evidence="17">
    <location>
        <begin position="850"/>
        <end position="861"/>
    </location>
</feature>
<dbReference type="PANTHER" id="PTHR13402:SF13">
    <property type="entry name" value="PROTEIN TRANSPORT PROTEIN SEC16A"/>
    <property type="match status" value="1"/>
</dbReference>
<keyword evidence="10 16" id="KW-0256">Endoplasmic reticulum</keyword>
<feature type="compositionally biased region" description="Basic and acidic residues" evidence="17">
    <location>
        <begin position="1905"/>
        <end position="1930"/>
    </location>
</feature>
<feature type="compositionally biased region" description="Pro residues" evidence="17">
    <location>
        <begin position="814"/>
        <end position="839"/>
    </location>
</feature>
<evidence type="ECO:0000256" key="7">
    <source>
        <dbReference type="ARBA" id="ARBA00022448"/>
    </source>
</evidence>
<dbReference type="PANTHER" id="PTHR13402">
    <property type="entry name" value="RGPR-RELATED"/>
    <property type="match status" value="1"/>
</dbReference>
<dbReference type="InterPro" id="IPR024298">
    <property type="entry name" value="Sec16_Sec23-bd"/>
</dbReference>
<feature type="region of interest" description="Disordered" evidence="17">
    <location>
        <begin position="1"/>
        <end position="523"/>
    </location>
</feature>
<feature type="compositionally biased region" description="Low complexity" evidence="17">
    <location>
        <begin position="1832"/>
        <end position="1842"/>
    </location>
</feature>
<dbReference type="Pfam" id="PF12931">
    <property type="entry name" value="TPR_Sec16"/>
    <property type="match status" value="1"/>
</dbReference>